<keyword evidence="1" id="KW-0812">Transmembrane</keyword>
<dbReference type="Gene3D" id="3.40.710.10">
    <property type="entry name" value="DD-peptidase/beta-lactamase superfamily"/>
    <property type="match status" value="1"/>
</dbReference>
<dbReference type="InterPro" id="IPR001466">
    <property type="entry name" value="Beta-lactam-related"/>
</dbReference>
<accession>A0A4S3KF53</accession>
<protein>
    <recommendedName>
        <fullName evidence="2">Beta-lactamase-related domain-containing protein</fullName>
    </recommendedName>
</protein>
<dbReference type="InterPro" id="IPR012338">
    <property type="entry name" value="Beta-lactam/transpept-like"/>
</dbReference>
<dbReference type="EMBL" id="MWIO01000030">
    <property type="protein sequence ID" value="THD06908.1"/>
    <property type="molecule type" value="Genomic_DNA"/>
</dbReference>
<name>A0A4S3KF53_9GAMM</name>
<reference evidence="3 4" key="1">
    <citation type="submission" date="2017-02" db="EMBL/GenBank/DDBJ databases">
        <title>Whole genome sequencing of Rhodanobacter lindaniclasticus DSM 17932.</title>
        <authorList>
            <person name="Kumar S."/>
            <person name="Patil P."/>
            <person name="Patil P.B."/>
        </authorList>
    </citation>
    <scope>NUCLEOTIDE SEQUENCE [LARGE SCALE GENOMIC DNA]</scope>
    <source>
        <strain evidence="3 4">DSM 17932</strain>
    </source>
</reference>
<feature type="domain" description="Beta-lactamase-related" evidence="2">
    <location>
        <begin position="51"/>
        <end position="351"/>
    </location>
</feature>
<evidence type="ECO:0000256" key="1">
    <source>
        <dbReference type="SAM" id="Phobius"/>
    </source>
</evidence>
<dbReference type="AlphaFoldDB" id="A0A4S3KF53"/>
<organism evidence="3 4">
    <name type="scientific">Rhodanobacter lindaniclasticus</name>
    <dbReference type="NCBI Taxonomy" id="75310"/>
    <lineage>
        <taxon>Bacteria</taxon>
        <taxon>Pseudomonadati</taxon>
        <taxon>Pseudomonadota</taxon>
        <taxon>Gammaproteobacteria</taxon>
        <taxon>Lysobacterales</taxon>
        <taxon>Rhodanobacteraceae</taxon>
        <taxon>Rhodanobacter</taxon>
    </lineage>
</organism>
<dbReference type="PANTHER" id="PTHR43283:SF3">
    <property type="entry name" value="BETA-LACTAMASE FAMILY PROTEIN (AFU_ORTHOLOGUE AFUA_5G07500)"/>
    <property type="match status" value="1"/>
</dbReference>
<dbReference type="Pfam" id="PF00144">
    <property type="entry name" value="Beta-lactamase"/>
    <property type="match status" value="1"/>
</dbReference>
<evidence type="ECO:0000313" key="4">
    <source>
        <dbReference type="Proteomes" id="UP000306317"/>
    </source>
</evidence>
<evidence type="ECO:0000259" key="2">
    <source>
        <dbReference type="Pfam" id="PF00144"/>
    </source>
</evidence>
<dbReference type="PANTHER" id="PTHR43283">
    <property type="entry name" value="BETA-LACTAMASE-RELATED"/>
    <property type="match status" value="1"/>
</dbReference>
<gene>
    <name evidence="3" type="ORF">B1991_11290</name>
</gene>
<dbReference type="SUPFAM" id="SSF56601">
    <property type="entry name" value="beta-lactamase/transpeptidase-like"/>
    <property type="match status" value="1"/>
</dbReference>
<keyword evidence="4" id="KW-1185">Reference proteome</keyword>
<dbReference type="InterPro" id="IPR050789">
    <property type="entry name" value="Diverse_Enzym_Activities"/>
</dbReference>
<dbReference type="Proteomes" id="UP000306317">
    <property type="component" value="Unassembled WGS sequence"/>
</dbReference>
<sequence length="376" mass="40508">MGQIGVFVFGSCLMLTISVCIGIALHAGEKALDVMSAPVQAPRAPAARKNVRQRVHAELEYALGQGAAGVTAIVMRDGRQLLRMDVGDIAPDAQMPVASASKWMTAALVMSVVDEGRLSLDAPISHYLPAFTGPAATTTLRELLAQTSGEGSLLDMVDIRQDPRLTLAESATQIAQRPLHDPPGAVFRYGGPGFQVAGAAVEAVTHKRWAELFDERIARPLGMTHTYWEHLPSHGVPRGQTSNPLLQGGVVTTAGDYMRFLTMLANHGSVDGRRILSAHAVDVMETAQTIGKPKAWLPRGARGRPKEYALGNWCEAWTARHACTLVSSPGALGTFPWLDRQHGLYGIFFTRERLTRVSESFIKARAAIIEAYASGP</sequence>
<comment type="caution">
    <text evidence="3">The sequence shown here is derived from an EMBL/GenBank/DDBJ whole genome shotgun (WGS) entry which is preliminary data.</text>
</comment>
<keyword evidence="1" id="KW-1133">Transmembrane helix</keyword>
<proteinExistence type="predicted"/>
<feature type="transmembrane region" description="Helical" evidence="1">
    <location>
        <begin position="6"/>
        <end position="25"/>
    </location>
</feature>
<evidence type="ECO:0000313" key="3">
    <source>
        <dbReference type="EMBL" id="THD06908.1"/>
    </source>
</evidence>
<keyword evidence="1" id="KW-0472">Membrane</keyword>